<feature type="domain" description="DUF3638" evidence="8">
    <location>
        <begin position="2055"/>
        <end position="2278"/>
    </location>
</feature>
<evidence type="ECO:0000256" key="2">
    <source>
        <dbReference type="ARBA" id="ARBA00012759"/>
    </source>
</evidence>
<evidence type="ECO:0000259" key="8">
    <source>
        <dbReference type="Pfam" id="PF12340"/>
    </source>
</evidence>
<keyword evidence="12" id="KW-1185">Reference proteome</keyword>
<evidence type="ECO:0000313" key="12">
    <source>
        <dbReference type="Proteomes" id="UP001628179"/>
    </source>
</evidence>
<name>A0ABQ0GJW7_9PEZI</name>
<dbReference type="GO" id="GO:0016787">
    <property type="term" value="F:hydrolase activity"/>
    <property type="evidence" value="ECO:0007669"/>
    <property type="project" value="UniProtKB-KW"/>
</dbReference>
<sequence length="3202" mass="359868">MNESSVGPERIAVEAGSLMYSINHVFLPPKTPGEDDMNLDHERDLVRFFLCSIMEFSKECSTTESALLGRATQMLQRLLTTQPGSGFRDKGTVMAKVIRELNCGKCALFHIRAQNAGLLLTAREDDTLIEAFELLAPNTNVMSCRGRLIREFPDCAAVISHTVLHDSNFLDEFLNVLCRLELEKSSVARPRVMKSGVAHGEERETVSPILVTDMLMATLSGVGRGVEPQRISKRSWEQVNWDNSLLPFHRSPTWLLVRAALRLMLDRQPSQEGHRSLYKAVTTFHHSWLLNQAILAHLDSDLRFAMSAKLVRRLVKLNPQQELAWLRKARKIIAKNYTALELRWQRVQAEIVPNQVCHLGQLRFQPDSNLRLKRLSQHLAWIQSRCLYSQGTAGSGDKTKFTRFPASELPDLSSSGTLEAFVLLDFETWMESNLATWVARRLQQMRVNFRPETEIVADLQKLQALEQHYHQRAGALYNGNPEALSLMCLNVMELWVTMDQLAREYIPLLRDYDPGFPANFLYPLILPTQGQMLRLQQVELYLSARRERARNGYPLIYSAFGKEPSFAVRYFNSSACHRSLLQEIRAIAERTQAEKVDEYHTLRNRYEELLKDQASSVHDQTWDDQAYDMKCTRICNACALKDELASMKIDIFEWPLPNNDNQAKAIVFEINVPEAVVVWRDMTTDLLLYRFGDKHIPDRVDRLWYASHQFGVNDKFKKFKSRTSRVQLASRIKPVKASHYRAKHISTVTDKDVWVQQSSTSYDYYEGTAMIHSSSVVFCDPGIPAKYSHANHQRVAQLQAWTESTGHTSNAVIAAQSDCPLTMSFDEFRSFGHLRSGVSLQWANVLCQLTIPSLDWNKESTYFLVLQACLEAGPPSANGSVARRAHSDLLYAGFGNCMVEALTNALGRFGENWQNDIAVSILASLTTRVLHLSPCSSLALTESLLKLLARVRGVTILWARQLLDKVANSSVSASVRDELRQKVLMAALISISTFDIEPAHMEAVLRSPTHLSSFVETAILAQTHMPTNRNLPSPVLVLLHHRWRRIMHAASQFVAGEVVAQRNAGFHDAIRRFWADYSSEAVWSVQPGQNEHILEASIARKKSDPINITFNLLEARLLVDGHPLSRLPPEYEAHPAYTKLFGSRILEVMPSKCEGMRFSACRDQHGWVVHFAMVDSKLVIQAVRDGVATEICEFIPPSELIGDVPTSFANNYFHWLHLGTRVIEFRPANEPWATSATNWAVTKENGRNVLRRDECYLIDPHSPTAITLSNMLKPIESKENVDIIFHRANRIVVLDLPRYTLSFMLIEGESNMRSKNYSGMCIDEYQRLDTLVGLQNKLVLRQEGVSEPLTPQKIVLVPRGRLLTSKTSDHVSVTVHVSDTISVRHDTFTVNSKLGCITGSGSPRSKLYLCLLHALTSHCLPDLLTQRTGTEEALRILDSASVQSFQRLDEESHDLLREILQLSPCRRFYPSHLEGMEQIRWSDSLPVLSQQDGFLSAAESILAHAQDCELLYQTSRDSGRSFAIEPIDRSSSLLVERAKIRNSIFCVSGFGAEEHTSGHDAVYLGRHRTQNRSGREKRTRTKSIANCVATGCQKLVDRPSSRLGGAILKTTGCEFPGYPHVDVTFTLKHLQPPSTSLEGLWCGLHRTLVKEPNRYKILFFLSALMYAQDGNWDLVQTLMAISNVRAKFRDTITPPMDLRYNLKYTKQSLGGIVRTIVDRDLYRFERCPEKDLPAVRGETRKEAQSRRRRIWKSRSNGLVAAFVSKLESQWSRGWTVTTPTDEAYQYYMDVNSIMCRVRDAVGLAQSSAHFSDYLDLLTEELDRMSFISSNESQDGPSQDCPSLHSERQPDSSRPGFVQHSALFSRPAPSARRPQLEDFTHLCQLATQRSEDNHLFSRLLDHLSQLSGQQPYQAAYVKELRNSSRSASIPRSQLAKGHVNLRSVFDGYLIRCRCEAEQIRKSIDEALRGRCIAEDICHASGLYPRISPVFLLQHLSRAFWGNLPTDWKVCLVNYGLSLVYLLRAERLANASRRPKRRTDFLKELLNPGSHECSNEGDPLDYPENLILELEQGILIRPIQQRIAAVMRDPPGGESCEMQLNMGEGKSSVIVPVVSAALANGHRIVRVVVAKPQSSQMMHTLVGALGGLINRRIFHLPISRAVRLSDDGVQAVQRMLDTCKKEGGILLVHPEHLLSFKLMALESIWTEGATANSVGKKILDTYRQFEADSRDIVDESDENFSVKFELMYTMGRQQPVDMSPDRWALIQDLMDVVVDVARELVNGPASSTRDGLLLVEDEAGGRFPTIRVLEESAGVRLVTTVAENVCRTGLRGFPIQHQSKKMRRVALQYMLNPNVGPEHIAAAENTSSGFFNNEMTKNALLLLRGLLASGILHFALGQKRFRVNYGLAPDRRPPTKLSVPYRAKDSPAPRSEFSHPDVVIVLTCLSYYYQGLSDDELRMSLETLSKSDQAEQEYTRWASASPRLPSSLRQFPSVNLKDSALCTQQIFPALRFAKPAVDFYLGNIVFPKEMREFPLKLSASGWDLARPKPHPLTGFSGTTDSKYALPLSIETLDLPEQRHTNSAVLACLLRNENTVLELGGDCSPHPSALTVDMLLSATTSSPPMRVILDVGAQIIELSNLQVAKRWLDLVPHDEADAVIFFNDHDELSVLTRNGMVDSFLTSPFAAQTDHCLAFLDQAHTRGTDLRLPDDYRAAVTLGPGVTKDTLVQACMRMRKLGNGQSVTFCVSPEMQRRIRRSANLDATQPLTVSDILLCAITETWDDARRSVPLWATQGIRHQRQEVVWGRLGETGNLSVQDVRDYLENEAQTLEQRYRSRSGINGARDPESLTSKLDAAMQLEGRQSQVAQIKQKCIDFGLGNLDSTANLQEEQERELAPEAEQERQVQRPPPKTPASHELHDDVVKFATSGVMTRNSAAFLPAFETLADSSASAHFPASGFPSELLVTADFARTVEAEGQPTASYSDAYQRPVQWILTQAVDRCEARYGMHMVVVSSWEADRLKARLETLAPAPAPRRSASVRGPRGRVFLRAYLPRSSLSFRTLEDLMTYTIPHPPNSPSAPPPPPPPPELLLQLNLFAGQLYLRSYADYQRACRYLGLSYAENDNDNDDDDDDDGGGSGLAADGFVGRKRYAECEFERSPVAFLTGLYKRIRRDCTSIERTHLGRMLGGEILRGSDFEGADGGGG</sequence>
<evidence type="ECO:0000256" key="5">
    <source>
        <dbReference type="ARBA" id="ARBA00022801"/>
    </source>
</evidence>
<dbReference type="Pfam" id="PF12359">
    <property type="entry name" value="DUF3645"/>
    <property type="match status" value="1"/>
</dbReference>
<feature type="compositionally biased region" description="Pro residues" evidence="7">
    <location>
        <begin position="3069"/>
        <end position="3086"/>
    </location>
</feature>
<feature type="compositionally biased region" description="Polar residues" evidence="7">
    <location>
        <begin position="1828"/>
        <end position="1840"/>
    </location>
</feature>
<keyword evidence="5 11" id="KW-0378">Hydrolase</keyword>
<dbReference type="EMBL" id="BAAFSV010000004">
    <property type="protein sequence ID" value="GAB1318054.1"/>
    <property type="molecule type" value="Genomic_DNA"/>
</dbReference>
<reference evidence="11 12" key="1">
    <citation type="submission" date="2024-09" db="EMBL/GenBank/DDBJ databases">
        <title>Itraconazole resistance in Madurella fahalii resulting from another homologue of gene encoding cytochrome P450 14-alpha sterol demethylase (CYP51).</title>
        <authorList>
            <person name="Yoshioka I."/>
            <person name="Fahal A.H."/>
            <person name="Kaneko S."/>
            <person name="Yaguchi T."/>
        </authorList>
    </citation>
    <scope>NUCLEOTIDE SEQUENCE [LARGE SCALE GENOMIC DNA]</scope>
    <source>
        <strain evidence="11 12">IFM 68171</strain>
    </source>
</reference>
<evidence type="ECO:0000256" key="4">
    <source>
        <dbReference type="ARBA" id="ARBA00022786"/>
    </source>
</evidence>
<keyword evidence="3" id="KW-0645">Protease</keyword>
<evidence type="ECO:0000259" key="10">
    <source>
        <dbReference type="Pfam" id="PF20255"/>
    </source>
</evidence>
<keyword evidence="6" id="KW-0788">Thiol protease</keyword>
<dbReference type="InterPro" id="IPR046541">
    <property type="entry name" value="DUF6606"/>
</dbReference>
<dbReference type="InterPro" id="IPR022105">
    <property type="entry name" value="DUF3645"/>
</dbReference>
<feature type="region of interest" description="Disordered" evidence="7">
    <location>
        <begin position="1828"/>
        <end position="1857"/>
    </location>
</feature>
<dbReference type="PANTHER" id="PTHR13367">
    <property type="entry name" value="UBIQUITIN THIOESTERASE"/>
    <property type="match status" value="1"/>
</dbReference>
<gene>
    <name evidence="11" type="ORF">MFIFM68171_08264</name>
</gene>
<evidence type="ECO:0000256" key="7">
    <source>
        <dbReference type="SAM" id="MobiDB-lite"/>
    </source>
</evidence>
<keyword evidence="4" id="KW-0833">Ubl conjugation pathway</keyword>
<proteinExistence type="predicted"/>
<dbReference type="Pfam" id="PF12340">
    <property type="entry name" value="DUF3638"/>
    <property type="match status" value="1"/>
</dbReference>
<dbReference type="PANTHER" id="PTHR13367:SF34">
    <property type="match status" value="1"/>
</dbReference>
<dbReference type="Proteomes" id="UP001628179">
    <property type="component" value="Unassembled WGS sequence"/>
</dbReference>
<dbReference type="RefSeq" id="XP_070919785.1">
    <property type="nucleotide sequence ID" value="XM_071063684.1"/>
</dbReference>
<dbReference type="InterPro" id="IPR022099">
    <property type="entry name" value="DUF3638"/>
</dbReference>
<dbReference type="EC" id="3.4.19.12" evidence="2"/>
<dbReference type="Pfam" id="PF20255">
    <property type="entry name" value="DUF6606"/>
    <property type="match status" value="1"/>
</dbReference>
<organism evidence="11 12">
    <name type="scientific">Madurella fahalii</name>
    <dbReference type="NCBI Taxonomy" id="1157608"/>
    <lineage>
        <taxon>Eukaryota</taxon>
        <taxon>Fungi</taxon>
        <taxon>Dikarya</taxon>
        <taxon>Ascomycota</taxon>
        <taxon>Pezizomycotina</taxon>
        <taxon>Sordariomycetes</taxon>
        <taxon>Sordariomycetidae</taxon>
        <taxon>Sordariales</taxon>
        <taxon>Sordariales incertae sedis</taxon>
        <taxon>Madurella</taxon>
    </lineage>
</organism>
<evidence type="ECO:0000256" key="1">
    <source>
        <dbReference type="ARBA" id="ARBA00000707"/>
    </source>
</evidence>
<protein>
    <recommendedName>
        <fullName evidence="2">ubiquitinyl hydrolase 1</fullName>
        <ecNumber evidence="2">3.4.19.12</ecNumber>
    </recommendedName>
</protein>
<evidence type="ECO:0000313" key="11">
    <source>
        <dbReference type="EMBL" id="GAB1318054.1"/>
    </source>
</evidence>
<dbReference type="InterPro" id="IPR051346">
    <property type="entry name" value="OTU_Deubiquitinase"/>
</dbReference>
<feature type="domain" description="DUF6606" evidence="10">
    <location>
        <begin position="22"/>
        <end position="290"/>
    </location>
</feature>
<feature type="domain" description="DUF3645" evidence="9">
    <location>
        <begin position="2409"/>
        <end position="2441"/>
    </location>
</feature>
<evidence type="ECO:0000256" key="6">
    <source>
        <dbReference type="ARBA" id="ARBA00022807"/>
    </source>
</evidence>
<dbReference type="GeneID" id="98179007"/>
<evidence type="ECO:0000259" key="9">
    <source>
        <dbReference type="Pfam" id="PF12359"/>
    </source>
</evidence>
<accession>A0ABQ0GJW7</accession>
<comment type="catalytic activity">
    <reaction evidence="1">
        <text>Thiol-dependent hydrolysis of ester, thioester, amide, peptide and isopeptide bonds formed by the C-terminal Gly of ubiquitin (a 76-residue protein attached to proteins as an intracellular targeting signal).</text>
        <dbReference type="EC" id="3.4.19.12"/>
    </reaction>
</comment>
<comment type="caution">
    <text evidence="11">The sequence shown here is derived from an EMBL/GenBank/DDBJ whole genome shotgun (WGS) entry which is preliminary data.</text>
</comment>
<feature type="region of interest" description="Disordered" evidence="7">
    <location>
        <begin position="2885"/>
        <end position="2913"/>
    </location>
</feature>
<feature type="region of interest" description="Disordered" evidence="7">
    <location>
        <begin position="3066"/>
        <end position="3086"/>
    </location>
</feature>
<evidence type="ECO:0000256" key="3">
    <source>
        <dbReference type="ARBA" id="ARBA00022670"/>
    </source>
</evidence>
<feature type="compositionally biased region" description="Basic and acidic residues" evidence="7">
    <location>
        <begin position="2890"/>
        <end position="2902"/>
    </location>
</feature>